<dbReference type="Pfam" id="PF02133">
    <property type="entry name" value="Transp_cyt_pur"/>
    <property type="match status" value="1"/>
</dbReference>
<keyword evidence="3 6" id="KW-0812">Transmembrane</keyword>
<keyword evidence="5 6" id="KW-0472">Membrane</keyword>
<keyword evidence="4 6" id="KW-1133">Transmembrane helix</keyword>
<feature type="transmembrane region" description="Helical" evidence="6">
    <location>
        <begin position="261"/>
        <end position="279"/>
    </location>
</feature>
<proteinExistence type="inferred from homology"/>
<dbReference type="PANTHER" id="PTHR30569:SF0">
    <property type="entry name" value="CYTOSINE PERMEASE"/>
    <property type="match status" value="1"/>
</dbReference>
<name>W0HN20_9GAMM</name>
<evidence type="ECO:0000256" key="3">
    <source>
        <dbReference type="ARBA" id="ARBA00022692"/>
    </source>
</evidence>
<feature type="transmembrane region" description="Helical" evidence="6">
    <location>
        <begin position="52"/>
        <end position="75"/>
    </location>
</feature>
<evidence type="ECO:0000256" key="6">
    <source>
        <dbReference type="SAM" id="Phobius"/>
    </source>
</evidence>
<dbReference type="PANTHER" id="PTHR30569">
    <property type="entry name" value="CYTOSINE TRANSPORTER CODB"/>
    <property type="match status" value="1"/>
</dbReference>
<evidence type="ECO:0000313" key="8">
    <source>
        <dbReference type="Proteomes" id="UP000019025"/>
    </source>
</evidence>
<comment type="subcellular location">
    <subcellularLocation>
        <location evidence="1">Membrane</location>
        <topology evidence="1">Multi-pass membrane protein</topology>
    </subcellularLocation>
</comment>
<sequence length="426" mass="45988">MKINNDFTNERVPNSARASLFTVTMINIGIMATLSQFLLGATLGHSMTFSQAMLSTAIGSAILSFIGIGLGIIGAREGLTTSLLIRYCGFGNVGSTLVTVAIIISLLGWFGIQNSVFANALNYLTNDKLGFSFSALLSGIMLTVMVSFGFRVLGFTAIISIPLFFIVTGCIACNILNEFGLSKIRELYPSEIILTVGEGATIVAGGYITAALTMPDISRYCINERHAFWMVILSIIVGEFIINGFAVLISQALNTEDIVTIMTQVAGWLGLASVILSTIKINNTNLYSSTLSLACITENILGKRYNYIILTIILGVIGTLLYVLGILEKFTDFLTLLGVIFLPITGIILCDYYFFKKKTIIIEGEISPSSTHLIKKIFSPALISSIAGVICGLNVEIGIQSINSLVIASVLYCIITLIVKKRREIV</sequence>
<reference evidence="7 8" key="1">
    <citation type="journal article" date="2014" name="Genome Biol. Evol.">
        <title>Genome degeneration and adaptation in a nascent stage of symbiosis.</title>
        <authorList>
            <person name="Oakeson K.F."/>
            <person name="Gil R."/>
            <person name="Clayton A.L."/>
            <person name="Dunn D.M."/>
            <person name="von Niederhausern A.C."/>
            <person name="Hamil C."/>
            <person name="Aoyagi A."/>
            <person name="Duval B."/>
            <person name="Baca A."/>
            <person name="Silva F.J."/>
            <person name="Vallier A."/>
            <person name="Jackson D.G."/>
            <person name="Latorre A."/>
            <person name="Weiss R.B."/>
            <person name="Heddi A."/>
            <person name="Moya A."/>
            <person name="Dale C."/>
        </authorList>
    </citation>
    <scope>NUCLEOTIDE SEQUENCE [LARGE SCALE GENOMIC DNA]</scope>
    <source>
        <strain evidence="8">none</strain>
    </source>
</reference>
<feature type="transmembrane region" description="Helical" evidence="6">
    <location>
        <begin position="376"/>
        <end position="395"/>
    </location>
</feature>
<feature type="transmembrane region" description="Helical" evidence="6">
    <location>
        <begin position="20"/>
        <end position="40"/>
    </location>
</feature>
<accession>W0HN20</accession>
<dbReference type="eggNOG" id="COG1457">
    <property type="taxonomic scope" value="Bacteria"/>
</dbReference>
<feature type="transmembrane region" description="Helical" evidence="6">
    <location>
        <begin position="130"/>
        <end position="150"/>
    </location>
</feature>
<feature type="transmembrane region" description="Helical" evidence="6">
    <location>
        <begin position="401"/>
        <end position="419"/>
    </location>
</feature>
<keyword evidence="8" id="KW-1185">Reference proteome</keyword>
<gene>
    <name evidence="7" type="primary">codB2</name>
    <name evidence="7" type="ORF">SOPEG_1941</name>
</gene>
<dbReference type="GO" id="GO:0015209">
    <property type="term" value="F:cytosine transmembrane transporter activity"/>
    <property type="evidence" value="ECO:0007669"/>
    <property type="project" value="InterPro"/>
</dbReference>
<dbReference type="InterPro" id="IPR001248">
    <property type="entry name" value="Pur-cyt_permease"/>
</dbReference>
<dbReference type="GO" id="GO:0005886">
    <property type="term" value="C:plasma membrane"/>
    <property type="evidence" value="ECO:0007669"/>
    <property type="project" value="TreeGrafter"/>
</dbReference>
<dbReference type="Gene3D" id="1.10.4160.10">
    <property type="entry name" value="Hydantoin permease"/>
    <property type="match status" value="1"/>
</dbReference>
<feature type="transmembrane region" description="Helical" evidence="6">
    <location>
        <begin position="87"/>
        <end position="110"/>
    </location>
</feature>
<dbReference type="InterPro" id="IPR030191">
    <property type="entry name" value="CodB"/>
</dbReference>
<dbReference type="Proteomes" id="UP000019025">
    <property type="component" value="Chromosome"/>
</dbReference>
<evidence type="ECO:0000256" key="1">
    <source>
        <dbReference type="ARBA" id="ARBA00004141"/>
    </source>
</evidence>
<dbReference type="HOGENOM" id="CLU_035711_0_0_6"/>
<evidence type="ECO:0000313" key="7">
    <source>
        <dbReference type="EMBL" id="AHF73902.1"/>
    </source>
</evidence>
<evidence type="ECO:0000256" key="2">
    <source>
        <dbReference type="ARBA" id="ARBA00008974"/>
    </source>
</evidence>
<feature type="transmembrane region" description="Helical" evidence="6">
    <location>
        <begin position="333"/>
        <end position="355"/>
    </location>
</feature>
<feature type="transmembrane region" description="Helical" evidence="6">
    <location>
        <begin position="227"/>
        <end position="249"/>
    </location>
</feature>
<feature type="transmembrane region" description="Helical" evidence="6">
    <location>
        <begin position="157"/>
        <end position="177"/>
    </location>
</feature>
<dbReference type="KEGG" id="pes:SOPEG_1941"/>
<evidence type="ECO:0000256" key="5">
    <source>
        <dbReference type="ARBA" id="ARBA00023136"/>
    </source>
</evidence>
<evidence type="ECO:0000256" key="4">
    <source>
        <dbReference type="ARBA" id="ARBA00022989"/>
    </source>
</evidence>
<dbReference type="STRING" id="2342.SOPEG_1941"/>
<dbReference type="EMBL" id="CP006568">
    <property type="protein sequence ID" value="AHF73902.1"/>
    <property type="molecule type" value="Genomic_DNA"/>
</dbReference>
<feature type="transmembrane region" description="Helical" evidence="6">
    <location>
        <begin position="192"/>
        <end position="215"/>
    </location>
</feature>
<protein>
    <submittedName>
        <fullName evidence="7">Cytosine/purine/uracil/thiamine/allantoin permease family protein</fullName>
    </submittedName>
</protein>
<comment type="similarity">
    <text evidence="2">Belongs to the purine-cytosine permease (2.A.39) family.</text>
</comment>
<feature type="transmembrane region" description="Helical" evidence="6">
    <location>
        <begin position="307"/>
        <end position="327"/>
    </location>
</feature>
<dbReference type="PATRIC" id="fig|2342.5.peg.2051"/>
<organism evidence="7 8">
    <name type="scientific">Candidatus Sodalis pierantonii str. SOPE</name>
    <dbReference type="NCBI Taxonomy" id="2342"/>
    <lineage>
        <taxon>Bacteria</taxon>
        <taxon>Pseudomonadati</taxon>
        <taxon>Pseudomonadota</taxon>
        <taxon>Gammaproteobacteria</taxon>
        <taxon>Enterobacterales</taxon>
        <taxon>Bruguierivoracaceae</taxon>
        <taxon>Sodalis</taxon>
    </lineage>
</organism>
<dbReference type="CDD" id="cd11484">
    <property type="entry name" value="SLC-NCS1sbd_CobB-like"/>
    <property type="match status" value="1"/>
</dbReference>
<dbReference type="AlphaFoldDB" id="W0HN20"/>